<feature type="region of interest" description="Disordered" evidence="1">
    <location>
        <begin position="382"/>
        <end position="402"/>
    </location>
</feature>
<evidence type="ECO:0000256" key="1">
    <source>
        <dbReference type="SAM" id="MobiDB-lite"/>
    </source>
</evidence>
<dbReference type="Proteomes" id="UP000789572">
    <property type="component" value="Unassembled WGS sequence"/>
</dbReference>
<organism evidence="3 4">
    <name type="scientific">Paraglomus occultum</name>
    <dbReference type="NCBI Taxonomy" id="144539"/>
    <lineage>
        <taxon>Eukaryota</taxon>
        <taxon>Fungi</taxon>
        <taxon>Fungi incertae sedis</taxon>
        <taxon>Mucoromycota</taxon>
        <taxon>Glomeromycotina</taxon>
        <taxon>Glomeromycetes</taxon>
        <taxon>Paraglomerales</taxon>
        <taxon>Paraglomeraceae</taxon>
        <taxon>Paraglomus</taxon>
    </lineage>
</organism>
<keyword evidence="2" id="KW-0812">Transmembrane</keyword>
<protein>
    <submittedName>
        <fullName evidence="3">175_t:CDS:1</fullName>
    </submittedName>
</protein>
<dbReference type="AlphaFoldDB" id="A0A9N9F2Y7"/>
<feature type="region of interest" description="Disordered" evidence="1">
    <location>
        <begin position="1"/>
        <end position="45"/>
    </location>
</feature>
<feature type="transmembrane region" description="Helical" evidence="2">
    <location>
        <begin position="118"/>
        <end position="141"/>
    </location>
</feature>
<feature type="compositionally biased region" description="Polar residues" evidence="1">
    <location>
        <begin position="36"/>
        <end position="45"/>
    </location>
</feature>
<evidence type="ECO:0000313" key="3">
    <source>
        <dbReference type="EMBL" id="CAG8505080.1"/>
    </source>
</evidence>
<gene>
    <name evidence="3" type="ORF">POCULU_LOCUS2776</name>
</gene>
<proteinExistence type="predicted"/>
<feature type="transmembrane region" description="Helical" evidence="2">
    <location>
        <begin position="153"/>
        <end position="174"/>
    </location>
</feature>
<name>A0A9N9F2Y7_9GLOM</name>
<evidence type="ECO:0000256" key="2">
    <source>
        <dbReference type="SAM" id="Phobius"/>
    </source>
</evidence>
<keyword evidence="4" id="KW-1185">Reference proteome</keyword>
<dbReference type="EMBL" id="CAJVPJ010000275">
    <property type="protein sequence ID" value="CAG8505080.1"/>
    <property type="molecule type" value="Genomic_DNA"/>
</dbReference>
<feature type="transmembrane region" description="Helical" evidence="2">
    <location>
        <begin position="183"/>
        <end position="200"/>
    </location>
</feature>
<feature type="region of interest" description="Disordered" evidence="1">
    <location>
        <begin position="282"/>
        <end position="313"/>
    </location>
</feature>
<evidence type="ECO:0000313" key="4">
    <source>
        <dbReference type="Proteomes" id="UP000789572"/>
    </source>
</evidence>
<sequence length="509" mass="55827">RSYWKKSHGGEANGEPTLPDFDENRTHLHQRHSFSRKAQATDTQSMDTTFTDHAITSLAPTVVSGELSNPAIASSSSNPSANPTLPSTPPPFSLLYDADDPFLLVSLRQARPPRRPKYLPVLFILAFMDFAFLLASVILLLNKQKHDGPNKTWRVGVWDLVALGVVRVIVLVTVSSSIWVRDYGWIVGGACGISTMYVIFKSNLTLQFKIPTNKHHLMIFVTTFIFSLLNWIVYALVTADKGRRARLLKGKTIFFEEEGNANEIVHGATDDNNEQSGLLTDGDENVYNDGTNDEVTRGYGTINTDETENDVYNDNGGGVATAPQTEYIAVRGASAFTRPTTSFSTASVPIPIASSVSSDGSARSFRKYKKKGRPVVSGEVPLHRRKSRDITEEREEGISNTRDDEDNLLQCFDDTDAGLIFTSVGRGGSVKDRDAVYFQPPREDVLPLAVEEAEYISSDDCDDSTAPGTPYHVEYAVGVTGHGGNALIDSYSPRGYHVGDIKTSNFDGL</sequence>
<feature type="non-terminal residue" evidence="3">
    <location>
        <position position="509"/>
    </location>
</feature>
<feature type="transmembrane region" description="Helical" evidence="2">
    <location>
        <begin position="215"/>
        <end position="237"/>
    </location>
</feature>
<comment type="caution">
    <text evidence="3">The sequence shown here is derived from an EMBL/GenBank/DDBJ whole genome shotgun (WGS) entry which is preliminary data.</text>
</comment>
<dbReference type="OrthoDB" id="2414382at2759"/>
<accession>A0A9N9F2Y7</accession>
<keyword evidence="2" id="KW-1133">Transmembrane helix</keyword>
<keyword evidence="2" id="KW-0472">Membrane</keyword>
<reference evidence="3" key="1">
    <citation type="submission" date="2021-06" db="EMBL/GenBank/DDBJ databases">
        <authorList>
            <person name="Kallberg Y."/>
            <person name="Tangrot J."/>
            <person name="Rosling A."/>
        </authorList>
    </citation>
    <scope>NUCLEOTIDE SEQUENCE</scope>
    <source>
        <strain evidence="3">IA702</strain>
    </source>
</reference>